<keyword evidence="1" id="KW-0521">NADP</keyword>
<dbReference type="InterPro" id="IPR036291">
    <property type="entry name" value="NAD(P)-bd_dom_sf"/>
</dbReference>
<dbReference type="Proteomes" id="UP001437256">
    <property type="component" value="Unassembled WGS sequence"/>
</dbReference>
<dbReference type="Pfam" id="PF05368">
    <property type="entry name" value="NmrA"/>
    <property type="match status" value="1"/>
</dbReference>
<evidence type="ECO:0000256" key="1">
    <source>
        <dbReference type="ARBA" id="ARBA00022857"/>
    </source>
</evidence>
<evidence type="ECO:0000313" key="4">
    <source>
        <dbReference type="EMBL" id="KAL0067425.1"/>
    </source>
</evidence>
<protein>
    <recommendedName>
        <fullName evidence="3">NmrA-like domain-containing protein</fullName>
    </recommendedName>
</protein>
<keyword evidence="2" id="KW-0560">Oxidoreductase</keyword>
<comment type="caution">
    <text evidence="4">The sequence shown here is derived from an EMBL/GenBank/DDBJ whole genome shotgun (WGS) entry which is preliminary data.</text>
</comment>
<proteinExistence type="predicted"/>
<evidence type="ECO:0000259" key="3">
    <source>
        <dbReference type="Pfam" id="PF05368"/>
    </source>
</evidence>
<reference evidence="4 5" key="1">
    <citation type="submission" date="2024-05" db="EMBL/GenBank/DDBJ databases">
        <title>A draft genome resource for the thread blight pathogen Marasmius tenuissimus strain MS-2.</title>
        <authorList>
            <person name="Yulfo-Soto G.E."/>
            <person name="Baruah I.K."/>
            <person name="Amoako-Attah I."/>
            <person name="Bukari Y."/>
            <person name="Meinhardt L.W."/>
            <person name="Bailey B.A."/>
            <person name="Cohen S.P."/>
        </authorList>
    </citation>
    <scope>NUCLEOTIDE SEQUENCE [LARGE SCALE GENOMIC DNA]</scope>
    <source>
        <strain evidence="4 5">MS-2</strain>
    </source>
</reference>
<name>A0ABR3A0F2_9AGAR</name>
<organism evidence="4 5">
    <name type="scientific">Marasmius tenuissimus</name>
    <dbReference type="NCBI Taxonomy" id="585030"/>
    <lineage>
        <taxon>Eukaryota</taxon>
        <taxon>Fungi</taxon>
        <taxon>Dikarya</taxon>
        <taxon>Basidiomycota</taxon>
        <taxon>Agaricomycotina</taxon>
        <taxon>Agaricomycetes</taxon>
        <taxon>Agaricomycetidae</taxon>
        <taxon>Agaricales</taxon>
        <taxon>Marasmiineae</taxon>
        <taxon>Marasmiaceae</taxon>
        <taxon>Marasmius</taxon>
    </lineage>
</organism>
<sequence length="171" mass="18646">MDPEFPAVLKTSSTAIISETSTAFLEMTSMEIKVSKSDVDYREQQVVFLVGATGRTGTSIARVLANQPEKFVKAIVRSSSLEKPIMKELTSLGVKLVTGDIVSDSQKTLESYLKDVNIVIITTVPTVEGQQDNLLRAAKVASIKRLVPSDFTTFAPPGSMQYQDMVSNLEL</sequence>
<dbReference type="EMBL" id="JBBXMP010000025">
    <property type="protein sequence ID" value="KAL0067425.1"/>
    <property type="molecule type" value="Genomic_DNA"/>
</dbReference>
<dbReference type="PANTHER" id="PTHR47706:SF9">
    <property type="entry name" value="NMRA-LIKE DOMAIN-CONTAINING PROTEIN-RELATED"/>
    <property type="match status" value="1"/>
</dbReference>
<dbReference type="Gene3D" id="3.40.50.720">
    <property type="entry name" value="NAD(P)-binding Rossmann-like Domain"/>
    <property type="match status" value="1"/>
</dbReference>
<accession>A0ABR3A0F2</accession>
<gene>
    <name evidence="4" type="ORF">AAF712_005410</name>
</gene>
<dbReference type="SUPFAM" id="SSF51735">
    <property type="entry name" value="NAD(P)-binding Rossmann-fold domains"/>
    <property type="match status" value="1"/>
</dbReference>
<keyword evidence="5" id="KW-1185">Reference proteome</keyword>
<dbReference type="PANTHER" id="PTHR47706">
    <property type="entry name" value="NMRA-LIKE FAMILY PROTEIN"/>
    <property type="match status" value="1"/>
</dbReference>
<evidence type="ECO:0000256" key="2">
    <source>
        <dbReference type="ARBA" id="ARBA00023002"/>
    </source>
</evidence>
<feature type="domain" description="NmrA-like" evidence="3">
    <location>
        <begin position="44"/>
        <end position="152"/>
    </location>
</feature>
<dbReference type="InterPro" id="IPR051609">
    <property type="entry name" value="NmrA/Isoflavone_reductase-like"/>
</dbReference>
<evidence type="ECO:0000313" key="5">
    <source>
        <dbReference type="Proteomes" id="UP001437256"/>
    </source>
</evidence>
<dbReference type="InterPro" id="IPR008030">
    <property type="entry name" value="NmrA-like"/>
</dbReference>